<dbReference type="Proteomes" id="UP000510821">
    <property type="component" value="Chromosome"/>
</dbReference>
<evidence type="ECO:0000313" key="2">
    <source>
        <dbReference type="EMBL" id="QLJ53451.1"/>
    </source>
</evidence>
<sequence length="191" mass="22206">MKILELGCGNYKGKGCPYKGEVIGVDIDSNSQADVVWDLEKFPYPFQDNEFDAVYSHHCLEHLEDTVAVMNEIWRITKSGGKVFIVVPYGVSEWSHSNPTHRKFFAYNSITHFTPPNSNKFRLVSTHINYIFAGFPELMSWRGRLFRKLMKPLDWLINISPSYYGKIGRFYIGDADEIEWELSVVKEERVR</sequence>
<name>A0A7D5XDM5_FERL1</name>
<proteinExistence type="predicted"/>
<organism evidence="2 3">
    <name type="scientific">Fermentimicrarchaeum limneticum</name>
    <dbReference type="NCBI Taxonomy" id="2795018"/>
    <lineage>
        <taxon>Archaea</taxon>
        <taxon>Candidatus Micrarchaeota</taxon>
        <taxon>Candidatus Fermentimicrarchaeales</taxon>
        <taxon>Candidatus Fermentimicrarchaeaceae</taxon>
        <taxon>Candidatus Fermentimicrarchaeum</taxon>
    </lineage>
</organism>
<dbReference type="GO" id="GO:0008757">
    <property type="term" value="F:S-adenosylmethionine-dependent methyltransferase activity"/>
    <property type="evidence" value="ECO:0007669"/>
    <property type="project" value="InterPro"/>
</dbReference>
<gene>
    <name evidence="2" type="ORF">Sv326_1276</name>
</gene>
<dbReference type="Pfam" id="PF08241">
    <property type="entry name" value="Methyltransf_11"/>
    <property type="match status" value="1"/>
</dbReference>
<dbReference type="InterPro" id="IPR013216">
    <property type="entry name" value="Methyltransf_11"/>
</dbReference>
<dbReference type="InterPro" id="IPR029063">
    <property type="entry name" value="SAM-dependent_MTases_sf"/>
</dbReference>
<dbReference type="Gene3D" id="3.40.50.150">
    <property type="entry name" value="Vaccinia Virus protein VP39"/>
    <property type="match status" value="1"/>
</dbReference>
<dbReference type="CDD" id="cd02440">
    <property type="entry name" value="AdoMet_MTases"/>
    <property type="match status" value="1"/>
</dbReference>
<dbReference type="KEGG" id="flt:Sv326_1276"/>
<evidence type="ECO:0000313" key="3">
    <source>
        <dbReference type="Proteomes" id="UP000510821"/>
    </source>
</evidence>
<protein>
    <recommendedName>
        <fullName evidence="1">Methyltransferase type 11 domain-containing protein</fullName>
    </recommendedName>
</protein>
<reference evidence="3" key="1">
    <citation type="submission" date="2020-07" db="EMBL/GenBank/DDBJ databases">
        <title>Metabolic diversity and evolutionary history of the archaeal phylum ###Micrarchaeota### uncovered from a freshwater lake metagenome.</title>
        <authorList>
            <person name="Kadnikov V.V."/>
            <person name="Savvichev A.S."/>
            <person name="Mardanov A.V."/>
            <person name="Beletsky A.V."/>
            <person name="Chupakov A.V."/>
            <person name="Kokryatskaya N.M."/>
            <person name="Pimenov N.V."/>
            <person name="Ravin N.V."/>
        </authorList>
    </citation>
    <scope>NUCLEOTIDE SEQUENCE [LARGE SCALE GENOMIC DNA]</scope>
</reference>
<dbReference type="SUPFAM" id="SSF53335">
    <property type="entry name" value="S-adenosyl-L-methionine-dependent methyltransferases"/>
    <property type="match status" value="1"/>
</dbReference>
<feature type="domain" description="Methyltransferase type 11" evidence="1">
    <location>
        <begin position="4"/>
        <end position="85"/>
    </location>
</feature>
<dbReference type="AlphaFoldDB" id="A0A7D5XDM5"/>
<accession>A0A7D5XDM5</accession>
<evidence type="ECO:0000259" key="1">
    <source>
        <dbReference type="Pfam" id="PF08241"/>
    </source>
</evidence>
<dbReference type="EMBL" id="CP058998">
    <property type="protein sequence ID" value="QLJ53451.1"/>
    <property type="molecule type" value="Genomic_DNA"/>
</dbReference>